<dbReference type="EMBL" id="BSTI01000002">
    <property type="protein sequence ID" value="GLY64264.1"/>
    <property type="molecule type" value="Genomic_DNA"/>
</dbReference>
<organism evidence="2 3">
    <name type="scientific">Amycolatopsis taiwanensis</name>
    <dbReference type="NCBI Taxonomy" id="342230"/>
    <lineage>
        <taxon>Bacteria</taxon>
        <taxon>Bacillati</taxon>
        <taxon>Actinomycetota</taxon>
        <taxon>Actinomycetes</taxon>
        <taxon>Pseudonocardiales</taxon>
        <taxon>Pseudonocardiaceae</taxon>
        <taxon>Amycolatopsis</taxon>
    </lineage>
</organism>
<dbReference type="Proteomes" id="UP001165136">
    <property type="component" value="Unassembled WGS sequence"/>
</dbReference>
<feature type="region of interest" description="Disordered" evidence="1">
    <location>
        <begin position="28"/>
        <end position="56"/>
    </location>
</feature>
<evidence type="ECO:0000313" key="3">
    <source>
        <dbReference type="Proteomes" id="UP001165136"/>
    </source>
</evidence>
<reference evidence="2" key="1">
    <citation type="submission" date="2023-03" db="EMBL/GenBank/DDBJ databases">
        <title>Amycolatopsis taiwanensis NBRC 103393.</title>
        <authorList>
            <person name="Ichikawa N."/>
            <person name="Sato H."/>
            <person name="Tonouchi N."/>
        </authorList>
    </citation>
    <scope>NUCLEOTIDE SEQUENCE</scope>
    <source>
        <strain evidence="2">NBRC 103393</strain>
    </source>
</reference>
<dbReference type="AlphaFoldDB" id="A0A9W6QU64"/>
<keyword evidence="3" id="KW-1185">Reference proteome</keyword>
<sequence length="71" mass="7597">MFPFQEAEFPFQEAEVPFQEAEFLAQEPVSPIQDASSSQSREWDGPGGVPGNVAGVIRPSASVFPSRNSGA</sequence>
<evidence type="ECO:0000256" key="1">
    <source>
        <dbReference type="SAM" id="MobiDB-lite"/>
    </source>
</evidence>
<proteinExistence type="predicted"/>
<accession>A0A9W6QU64</accession>
<evidence type="ECO:0000313" key="2">
    <source>
        <dbReference type="EMBL" id="GLY64264.1"/>
    </source>
</evidence>
<gene>
    <name evidence="2" type="ORF">Atai01_08830</name>
</gene>
<name>A0A9W6QU64_9PSEU</name>
<protein>
    <submittedName>
        <fullName evidence="2">Uncharacterized protein</fullName>
    </submittedName>
</protein>
<comment type="caution">
    <text evidence="2">The sequence shown here is derived from an EMBL/GenBank/DDBJ whole genome shotgun (WGS) entry which is preliminary data.</text>
</comment>